<dbReference type="OMA" id="VLERFVY"/>
<dbReference type="SUPFAM" id="SSF81321">
    <property type="entry name" value="Family A G protein-coupled receptor-like"/>
    <property type="match status" value="1"/>
</dbReference>
<organism evidence="7 8">
    <name type="scientific">Lottia gigantea</name>
    <name type="common">Giant owl limpet</name>
    <dbReference type="NCBI Taxonomy" id="225164"/>
    <lineage>
        <taxon>Eukaryota</taxon>
        <taxon>Metazoa</taxon>
        <taxon>Spiralia</taxon>
        <taxon>Lophotrochozoa</taxon>
        <taxon>Mollusca</taxon>
        <taxon>Gastropoda</taxon>
        <taxon>Patellogastropoda</taxon>
        <taxon>Lottioidea</taxon>
        <taxon>Lottiidae</taxon>
        <taxon>Lottia</taxon>
    </lineage>
</organism>
<dbReference type="OrthoDB" id="6072453at2759"/>
<dbReference type="RefSeq" id="XP_009059685.1">
    <property type="nucleotide sequence ID" value="XM_009061437.1"/>
</dbReference>
<keyword evidence="3 5" id="KW-1133">Transmembrane helix</keyword>
<dbReference type="Proteomes" id="UP000030746">
    <property type="component" value="Unassembled WGS sequence"/>
</dbReference>
<evidence type="ECO:0000256" key="5">
    <source>
        <dbReference type="SAM" id="Phobius"/>
    </source>
</evidence>
<dbReference type="EMBL" id="KB202567">
    <property type="protein sequence ID" value="ESO89630.1"/>
    <property type="molecule type" value="Genomic_DNA"/>
</dbReference>
<dbReference type="AlphaFoldDB" id="V4A3R7"/>
<feature type="domain" description="G-protein coupled receptors family 1 profile" evidence="6">
    <location>
        <begin position="69"/>
        <end position="315"/>
    </location>
</feature>
<feature type="transmembrane region" description="Helical" evidence="5">
    <location>
        <begin position="57"/>
        <end position="79"/>
    </location>
</feature>
<comment type="subcellular location">
    <subcellularLocation>
        <location evidence="1">Membrane</location>
    </subcellularLocation>
</comment>
<dbReference type="HOGENOM" id="CLU_724215_0_0_1"/>
<dbReference type="Gene3D" id="1.20.1070.10">
    <property type="entry name" value="Rhodopsin 7-helix transmembrane proteins"/>
    <property type="match status" value="1"/>
</dbReference>
<keyword evidence="2 5" id="KW-0812">Transmembrane</keyword>
<proteinExistence type="predicted"/>
<protein>
    <recommendedName>
        <fullName evidence="6">G-protein coupled receptors family 1 profile domain-containing protein</fullName>
    </recommendedName>
</protein>
<feature type="transmembrane region" description="Helical" evidence="5">
    <location>
        <begin position="133"/>
        <end position="155"/>
    </location>
</feature>
<feature type="transmembrane region" description="Helical" evidence="5">
    <location>
        <begin position="299"/>
        <end position="318"/>
    </location>
</feature>
<evidence type="ECO:0000256" key="1">
    <source>
        <dbReference type="ARBA" id="ARBA00004370"/>
    </source>
</evidence>
<gene>
    <name evidence="7" type="ORF">LOTGIDRAFT_164935</name>
</gene>
<dbReference type="CTD" id="20239869"/>
<dbReference type="PROSITE" id="PS50262">
    <property type="entry name" value="G_PROTEIN_RECEP_F1_2"/>
    <property type="match status" value="1"/>
</dbReference>
<dbReference type="GO" id="GO:0016020">
    <property type="term" value="C:membrane"/>
    <property type="evidence" value="ECO:0007669"/>
    <property type="project" value="UniProtKB-SubCell"/>
</dbReference>
<dbReference type="CDD" id="cd00637">
    <property type="entry name" value="7tm_classA_rhodopsin-like"/>
    <property type="match status" value="1"/>
</dbReference>
<evidence type="ECO:0000313" key="8">
    <source>
        <dbReference type="Proteomes" id="UP000030746"/>
    </source>
</evidence>
<sequence length="382" mass="43261">MVKIFINVETPLRLYNTYNCDKQDLLAPDRHDSLMDEGVYDHHAVPTEVYRFSDTNIGQLCLTIWTLGSHLALIGFILCCGKLRRNPKNILIINILLTNLLVGFFIVPFLVHLQLTSYLSCPLRIALKLCNDYLYVFLFLMTVLSAVIERSIFVIKKTNLNGLLKWIVTVILFLAPWIIAAILILPLFYVGMGDPETDKECVYTGDQDLFIAAQVVSYILPGLLIVPLALVTGVYHVKKIEVKPLEKILILLKREAVSVISLVTVFSLVMEVPSFVVGMLNMTMHCTGPSCLGLRGTEIALWVRIIKISVYPFLWLAYSDIRSCLPCVCFKPLDYIIDHNRELKEIEASGDTQPLKLYSDTALEVWGTRRGDSRGRDDELMM</sequence>
<feature type="transmembrane region" description="Helical" evidence="5">
    <location>
        <begin position="256"/>
        <end position="279"/>
    </location>
</feature>
<name>V4A3R7_LOTGI</name>
<feature type="transmembrane region" description="Helical" evidence="5">
    <location>
        <begin position="209"/>
        <end position="235"/>
    </location>
</feature>
<evidence type="ECO:0000256" key="3">
    <source>
        <dbReference type="ARBA" id="ARBA00022989"/>
    </source>
</evidence>
<evidence type="ECO:0000313" key="7">
    <source>
        <dbReference type="EMBL" id="ESO89630.1"/>
    </source>
</evidence>
<keyword evidence="8" id="KW-1185">Reference proteome</keyword>
<evidence type="ECO:0000256" key="4">
    <source>
        <dbReference type="ARBA" id="ARBA00023136"/>
    </source>
</evidence>
<evidence type="ECO:0000259" key="6">
    <source>
        <dbReference type="PROSITE" id="PS50262"/>
    </source>
</evidence>
<feature type="transmembrane region" description="Helical" evidence="5">
    <location>
        <begin position="91"/>
        <end position="113"/>
    </location>
</feature>
<evidence type="ECO:0000256" key="2">
    <source>
        <dbReference type="ARBA" id="ARBA00022692"/>
    </source>
</evidence>
<accession>V4A3R7</accession>
<dbReference type="GeneID" id="20239869"/>
<keyword evidence="4 5" id="KW-0472">Membrane</keyword>
<dbReference type="InterPro" id="IPR017452">
    <property type="entry name" value="GPCR_Rhodpsn_7TM"/>
</dbReference>
<feature type="transmembrane region" description="Helical" evidence="5">
    <location>
        <begin position="167"/>
        <end position="189"/>
    </location>
</feature>
<reference evidence="7 8" key="1">
    <citation type="journal article" date="2013" name="Nature">
        <title>Insights into bilaterian evolution from three spiralian genomes.</title>
        <authorList>
            <person name="Simakov O."/>
            <person name="Marletaz F."/>
            <person name="Cho S.J."/>
            <person name="Edsinger-Gonzales E."/>
            <person name="Havlak P."/>
            <person name="Hellsten U."/>
            <person name="Kuo D.H."/>
            <person name="Larsson T."/>
            <person name="Lv J."/>
            <person name="Arendt D."/>
            <person name="Savage R."/>
            <person name="Osoegawa K."/>
            <person name="de Jong P."/>
            <person name="Grimwood J."/>
            <person name="Chapman J.A."/>
            <person name="Shapiro H."/>
            <person name="Aerts A."/>
            <person name="Otillar R.P."/>
            <person name="Terry A.Y."/>
            <person name="Boore J.L."/>
            <person name="Grigoriev I.V."/>
            <person name="Lindberg D.R."/>
            <person name="Seaver E.C."/>
            <person name="Weisblat D.A."/>
            <person name="Putnam N.H."/>
            <person name="Rokhsar D.S."/>
        </authorList>
    </citation>
    <scope>NUCLEOTIDE SEQUENCE [LARGE SCALE GENOMIC DNA]</scope>
</reference>
<dbReference type="KEGG" id="lgi:LOTGIDRAFT_164935"/>